<sequence length="291" mass="32038">MQATVFDQRRNILGEGPTATGAKNQQIQWVDIMGKLVRTRHLITGEISEYQTAEHVGFAIPRKNGGDVIGTASGPHLRDADGTLHKLPTRVDADGFSATQIVRWNDGKISPAGDLFLGTMGYKFENNAAALYQMRADGKHMRRLFGDVTISNGLDWTPDGKTMFYIDTTLQRVDRLDVVERDVINRRTFINFPESMGMPDGMSVDENGNLWVAFWTGSAVRCFDGENGKQLDEVSCPTPRITSCVFAGENLDQLIITSAREESEVGEPKESGMTFIATPGVRGQKTTLFGA</sequence>
<proteinExistence type="inferred from homology"/>
<reference evidence="5" key="1">
    <citation type="submission" date="2020-05" db="EMBL/GenBank/DDBJ databases">
        <authorList>
            <person name="Chiriac C."/>
            <person name="Salcher M."/>
            <person name="Ghai R."/>
            <person name="Kavagutti S V."/>
        </authorList>
    </citation>
    <scope>NUCLEOTIDE SEQUENCE</scope>
</reference>
<name>A0A6J6QFV1_9ZZZZ</name>
<evidence type="ECO:0000313" key="3">
    <source>
        <dbReference type="EMBL" id="CAB4600824.1"/>
    </source>
</evidence>
<evidence type="ECO:0000313" key="5">
    <source>
        <dbReference type="EMBL" id="CAB4710660.1"/>
    </source>
</evidence>
<dbReference type="InterPro" id="IPR013658">
    <property type="entry name" value="SGL"/>
</dbReference>
<protein>
    <submittedName>
        <fullName evidence="5">Unannotated protein</fullName>
    </submittedName>
</protein>
<dbReference type="PRINTS" id="PR01790">
    <property type="entry name" value="SMP30FAMILY"/>
</dbReference>
<evidence type="ECO:0000313" key="4">
    <source>
        <dbReference type="EMBL" id="CAB4688054.1"/>
    </source>
</evidence>
<feature type="domain" description="SMP-30/Gluconolactonase/LRE-like region" evidence="2">
    <location>
        <begin position="13"/>
        <end position="260"/>
    </location>
</feature>
<dbReference type="GO" id="GO:0005509">
    <property type="term" value="F:calcium ion binding"/>
    <property type="evidence" value="ECO:0007669"/>
    <property type="project" value="TreeGrafter"/>
</dbReference>
<evidence type="ECO:0000256" key="1">
    <source>
        <dbReference type="ARBA" id="ARBA00008853"/>
    </source>
</evidence>
<evidence type="ECO:0000313" key="7">
    <source>
        <dbReference type="EMBL" id="CAB4870297.1"/>
    </source>
</evidence>
<dbReference type="Pfam" id="PF08450">
    <property type="entry name" value="SGL"/>
    <property type="match status" value="1"/>
</dbReference>
<dbReference type="PANTHER" id="PTHR10907">
    <property type="entry name" value="REGUCALCIN"/>
    <property type="match status" value="1"/>
</dbReference>
<dbReference type="InterPro" id="IPR005511">
    <property type="entry name" value="SMP-30"/>
</dbReference>
<dbReference type="EMBL" id="CAFBLI010000065">
    <property type="protein sequence ID" value="CAB4870297.1"/>
    <property type="molecule type" value="Genomic_DNA"/>
</dbReference>
<dbReference type="EMBL" id="CAEZXH010000060">
    <property type="protein sequence ID" value="CAB4688054.1"/>
    <property type="molecule type" value="Genomic_DNA"/>
</dbReference>
<comment type="similarity">
    <text evidence="1">Belongs to the SMP-30/CGR1 family.</text>
</comment>
<dbReference type="EMBL" id="CAEZZS010000084">
    <property type="protein sequence ID" value="CAB4785535.1"/>
    <property type="molecule type" value="Genomic_DNA"/>
</dbReference>
<dbReference type="EMBL" id="CAEZUJ010000025">
    <property type="protein sequence ID" value="CAB4600824.1"/>
    <property type="molecule type" value="Genomic_DNA"/>
</dbReference>
<dbReference type="PANTHER" id="PTHR10907:SF47">
    <property type="entry name" value="REGUCALCIN"/>
    <property type="match status" value="1"/>
</dbReference>
<dbReference type="GO" id="GO:0004341">
    <property type="term" value="F:gluconolactonase activity"/>
    <property type="evidence" value="ECO:0007669"/>
    <property type="project" value="TreeGrafter"/>
</dbReference>
<dbReference type="Gene3D" id="2.120.10.30">
    <property type="entry name" value="TolB, C-terminal domain"/>
    <property type="match status" value="1"/>
</dbReference>
<dbReference type="SUPFAM" id="SSF63829">
    <property type="entry name" value="Calcium-dependent phosphotriesterase"/>
    <property type="match status" value="1"/>
</dbReference>
<evidence type="ECO:0000313" key="6">
    <source>
        <dbReference type="EMBL" id="CAB4785535.1"/>
    </source>
</evidence>
<dbReference type="EMBL" id="CAEZYJ010000004">
    <property type="protein sequence ID" value="CAB4710660.1"/>
    <property type="molecule type" value="Genomic_DNA"/>
</dbReference>
<organism evidence="5">
    <name type="scientific">freshwater metagenome</name>
    <dbReference type="NCBI Taxonomy" id="449393"/>
    <lineage>
        <taxon>unclassified sequences</taxon>
        <taxon>metagenomes</taxon>
        <taxon>ecological metagenomes</taxon>
    </lineage>
</organism>
<gene>
    <name evidence="3" type="ORF">UFOPK1811_00782</name>
    <name evidence="4" type="ORF">UFOPK2360_00968</name>
    <name evidence="5" type="ORF">UFOPK2659_00074</name>
    <name evidence="6" type="ORF">UFOPK2922_01314</name>
    <name evidence="7" type="ORF">UFOPK3306_00890</name>
</gene>
<dbReference type="AlphaFoldDB" id="A0A6J6QFV1"/>
<dbReference type="InterPro" id="IPR011042">
    <property type="entry name" value="6-blade_b-propeller_TolB-like"/>
</dbReference>
<accession>A0A6J6QFV1</accession>
<dbReference type="GO" id="GO:0019853">
    <property type="term" value="P:L-ascorbic acid biosynthetic process"/>
    <property type="evidence" value="ECO:0007669"/>
    <property type="project" value="TreeGrafter"/>
</dbReference>
<evidence type="ECO:0000259" key="2">
    <source>
        <dbReference type="Pfam" id="PF08450"/>
    </source>
</evidence>